<organism evidence="13 14">
    <name type="scientific">Talaromyces amestolkiae</name>
    <dbReference type="NCBI Taxonomy" id="1196081"/>
    <lineage>
        <taxon>Eukaryota</taxon>
        <taxon>Fungi</taxon>
        <taxon>Dikarya</taxon>
        <taxon>Ascomycota</taxon>
        <taxon>Pezizomycotina</taxon>
        <taxon>Eurotiomycetes</taxon>
        <taxon>Eurotiomycetidae</taxon>
        <taxon>Eurotiales</taxon>
        <taxon>Trichocomaceae</taxon>
        <taxon>Talaromyces</taxon>
        <taxon>Talaromyces sect. Talaromyces</taxon>
    </lineage>
</organism>
<evidence type="ECO:0000256" key="9">
    <source>
        <dbReference type="ARBA" id="ARBA00023006"/>
    </source>
</evidence>
<dbReference type="GO" id="GO:0000423">
    <property type="term" value="P:mitophagy"/>
    <property type="evidence" value="ECO:0007669"/>
    <property type="project" value="TreeGrafter"/>
</dbReference>
<dbReference type="GO" id="GO:0034727">
    <property type="term" value="P:piecemeal microautophagy of the nucleus"/>
    <property type="evidence" value="ECO:0007669"/>
    <property type="project" value="TreeGrafter"/>
</dbReference>
<dbReference type="GO" id="GO:0015031">
    <property type="term" value="P:protein transport"/>
    <property type="evidence" value="ECO:0007669"/>
    <property type="project" value="UniProtKB-KW"/>
</dbReference>
<dbReference type="OrthoDB" id="2960936at2759"/>
<evidence type="ECO:0000256" key="4">
    <source>
        <dbReference type="ARBA" id="ARBA00022490"/>
    </source>
</evidence>
<keyword evidence="11" id="KW-0539">Nucleus</keyword>
<keyword evidence="4 11" id="KW-0963">Cytoplasm</keyword>
<dbReference type="STRING" id="1196081.A0A364LB10"/>
<evidence type="ECO:0000256" key="7">
    <source>
        <dbReference type="ARBA" id="ARBA00022807"/>
    </source>
</evidence>
<comment type="catalytic activity">
    <reaction evidence="10">
        <text>[protein]-C-terminal L-amino acid-glycyl-phosphatidylethanolamide + H2O = [protein]-C-terminal L-amino acid-glycine + a 1,2-diacyl-sn-glycero-3-phosphoethanolamine</text>
        <dbReference type="Rhea" id="RHEA:67548"/>
        <dbReference type="Rhea" id="RHEA-COMP:17323"/>
        <dbReference type="Rhea" id="RHEA-COMP:17324"/>
        <dbReference type="ChEBI" id="CHEBI:15377"/>
        <dbReference type="ChEBI" id="CHEBI:64612"/>
        <dbReference type="ChEBI" id="CHEBI:172940"/>
        <dbReference type="ChEBI" id="CHEBI:172941"/>
    </reaction>
    <physiologicalReaction direction="left-to-right" evidence="10">
        <dbReference type="Rhea" id="RHEA:67549"/>
    </physiologicalReaction>
</comment>
<comment type="caution">
    <text evidence="13">The sequence shown here is derived from an EMBL/GenBank/DDBJ whole genome shotgun (WGS) entry which is preliminary data.</text>
</comment>
<dbReference type="EC" id="3.4.22.-" evidence="11"/>
<dbReference type="GO" id="GO:0000045">
    <property type="term" value="P:autophagosome assembly"/>
    <property type="evidence" value="ECO:0007669"/>
    <property type="project" value="TreeGrafter"/>
</dbReference>
<keyword evidence="6 11" id="KW-0378">Hydrolase</keyword>
<dbReference type="GO" id="GO:0004197">
    <property type="term" value="F:cysteine-type endopeptidase activity"/>
    <property type="evidence" value="ECO:0007669"/>
    <property type="project" value="TreeGrafter"/>
</dbReference>
<dbReference type="GO" id="GO:0016485">
    <property type="term" value="P:protein processing"/>
    <property type="evidence" value="ECO:0007669"/>
    <property type="project" value="TreeGrafter"/>
</dbReference>
<keyword evidence="8" id="KW-0653">Protein transport</keyword>
<evidence type="ECO:0000256" key="11">
    <source>
        <dbReference type="RuleBase" id="RU363115"/>
    </source>
</evidence>
<evidence type="ECO:0000259" key="12">
    <source>
        <dbReference type="Pfam" id="PF03416"/>
    </source>
</evidence>
<dbReference type="InterPro" id="IPR046792">
    <property type="entry name" value="Peptidase_C54_cat"/>
</dbReference>
<name>A0A364LB10_TALAM</name>
<evidence type="ECO:0000313" key="14">
    <source>
        <dbReference type="Proteomes" id="UP000249363"/>
    </source>
</evidence>
<dbReference type="InterPro" id="IPR005078">
    <property type="entry name" value="Peptidase_C54"/>
</dbReference>
<dbReference type="GO" id="GO:0005634">
    <property type="term" value="C:nucleus"/>
    <property type="evidence" value="ECO:0007669"/>
    <property type="project" value="UniProtKB-SubCell"/>
</dbReference>
<comment type="similarity">
    <text evidence="2 11">Belongs to the peptidase C54 family.</text>
</comment>
<gene>
    <name evidence="13" type="ORF">BHQ10_008981</name>
</gene>
<evidence type="ECO:0000256" key="1">
    <source>
        <dbReference type="ARBA" id="ARBA00004329"/>
    </source>
</evidence>
<dbReference type="GO" id="GO:0019786">
    <property type="term" value="F:protein-phosphatidylethanolamide deconjugating activity"/>
    <property type="evidence" value="ECO:0007669"/>
    <property type="project" value="InterPro"/>
</dbReference>
<keyword evidence="7" id="KW-0788">Thiol protease</keyword>
<keyword evidence="9" id="KW-0072">Autophagy</keyword>
<dbReference type="AlphaFoldDB" id="A0A364LB10"/>
<evidence type="ECO:0000313" key="13">
    <source>
        <dbReference type="EMBL" id="RAO72969.1"/>
    </source>
</evidence>
<dbReference type="PANTHER" id="PTHR22624:SF49">
    <property type="entry name" value="CYSTEINE PROTEASE"/>
    <property type="match status" value="1"/>
</dbReference>
<keyword evidence="5 11" id="KW-0645">Protease</keyword>
<feature type="domain" description="Peptidase C54 catalytic" evidence="12">
    <location>
        <begin position="216"/>
        <end position="370"/>
    </location>
</feature>
<dbReference type="RefSeq" id="XP_040737483.1">
    <property type="nucleotide sequence ID" value="XM_040881846.1"/>
</dbReference>
<evidence type="ECO:0000256" key="6">
    <source>
        <dbReference type="ARBA" id="ARBA00022801"/>
    </source>
</evidence>
<dbReference type="GO" id="GO:0000407">
    <property type="term" value="C:phagophore assembly site"/>
    <property type="evidence" value="ECO:0007669"/>
    <property type="project" value="UniProtKB-SubCell"/>
</dbReference>
<keyword evidence="3" id="KW-0813">Transport</keyword>
<dbReference type="GO" id="GO:0035973">
    <property type="term" value="P:aggrephagy"/>
    <property type="evidence" value="ECO:0007669"/>
    <property type="project" value="TreeGrafter"/>
</dbReference>
<comment type="function">
    <text evidence="11">Required for selective autophagic degradation of the nucleus (nucleophagy) as well as for mitophagy which contributes to regulate mitochondrial quantity and quality by eliminating the mitochondria to a basal level to fulfill cellular energy requirements and preventing excess ROS production.</text>
</comment>
<dbReference type="SUPFAM" id="SSF54001">
    <property type="entry name" value="Cysteine proteinases"/>
    <property type="match status" value="1"/>
</dbReference>
<dbReference type="Pfam" id="PF03416">
    <property type="entry name" value="Peptidase_C54"/>
    <property type="match status" value="1"/>
</dbReference>
<dbReference type="Proteomes" id="UP000249363">
    <property type="component" value="Unassembled WGS sequence"/>
</dbReference>
<evidence type="ECO:0000256" key="8">
    <source>
        <dbReference type="ARBA" id="ARBA00022927"/>
    </source>
</evidence>
<evidence type="ECO:0000256" key="5">
    <source>
        <dbReference type="ARBA" id="ARBA00022670"/>
    </source>
</evidence>
<dbReference type="InterPro" id="IPR038765">
    <property type="entry name" value="Papain-like_cys_pep_sf"/>
</dbReference>
<evidence type="ECO:0000256" key="10">
    <source>
        <dbReference type="ARBA" id="ARBA00029362"/>
    </source>
</evidence>
<comment type="subcellular location">
    <subcellularLocation>
        <location evidence="11">Nucleus</location>
    </subcellularLocation>
    <subcellularLocation>
        <location evidence="11">Cytoplasm</location>
    </subcellularLocation>
    <subcellularLocation>
        <location evidence="1">Preautophagosomal structure</location>
    </subcellularLocation>
</comment>
<dbReference type="EMBL" id="MIKG01000022">
    <property type="protein sequence ID" value="RAO72969.1"/>
    <property type="molecule type" value="Genomic_DNA"/>
</dbReference>
<proteinExistence type="inferred from homology"/>
<dbReference type="GeneID" id="63798195"/>
<keyword evidence="14" id="KW-1185">Reference proteome</keyword>
<sequence>MNNIDLGRYKRMIQYFWDAEPKNEQGPGSKIWCLGNEYVTQPKDEFPAGNNNDDADKEDIAESGRAFIQDNTQINDGGNYKALKSDKDDSAAAASTIESSKDLGWPKPFLDDFESRIWMTYRSNFPPIARSEDATAAQAMTLSVRLRSQLTEHHQGFTSDTGWGCMIRSGQSLLANALAISRLGRDWRRGSHATEEKNLLSLFADDPAAPFSIHRALSEEYKDVGMNVYVSSDNTYVYEDKFKAVAYNQPDRMRPTLILLGTRLGIDRITPVYRKGLEDLLRLPQSLGIAGGRPSSSHYFIGVQNSFFFYLDPHHTRPALPYREDFAYTQDEIDSCHTRRLRRIHIDDMDPSMLVGFLIRDENDWTDWKRRIVSSRQENGGKAIIHIVDTESVPTPTMEREAALDEVEALDDDDDSELV</sequence>
<evidence type="ECO:0000256" key="3">
    <source>
        <dbReference type="ARBA" id="ARBA00022448"/>
    </source>
</evidence>
<accession>A0A364LB10</accession>
<dbReference type="PANTHER" id="PTHR22624">
    <property type="entry name" value="CYSTEINE PROTEASE ATG4"/>
    <property type="match status" value="1"/>
</dbReference>
<evidence type="ECO:0000256" key="2">
    <source>
        <dbReference type="ARBA" id="ARBA00010958"/>
    </source>
</evidence>
<reference evidence="13 14" key="1">
    <citation type="journal article" date="2017" name="Biotechnol. Biofuels">
        <title>Differential beta-glucosidase expression as a function of carbon source availability in Talaromyces amestolkiae: a genomic and proteomic approach.</title>
        <authorList>
            <person name="de Eugenio L.I."/>
            <person name="Mendez-Liter J.A."/>
            <person name="Nieto-Dominguez M."/>
            <person name="Alonso L."/>
            <person name="Gil-Munoz J."/>
            <person name="Barriuso J."/>
            <person name="Prieto A."/>
            <person name="Martinez M.J."/>
        </authorList>
    </citation>
    <scope>NUCLEOTIDE SEQUENCE [LARGE SCALE GENOMIC DNA]</scope>
    <source>
        <strain evidence="13 14">CIB</strain>
    </source>
</reference>
<protein>
    <recommendedName>
        <fullName evidence="11">Cysteine protease</fullName>
        <ecNumber evidence="11">3.4.22.-</ecNumber>
    </recommendedName>
</protein>